<feature type="region of interest" description="Disordered" evidence="1">
    <location>
        <begin position="108"/>
        <end position="146"/>
    </location>
</feature>
<evidence type="ECO:0000256" key="1">
    <source>
        <dbReference type="SAM" id="MobiDB-lite"/>
    </source>
</evidence>
<keyword evidence="3" id="KW-1185">Reference proteome</keyword>
<evidence type="ECO:0000313" key="3">
    <source>
        <dbReference type="Proteomes" id="UP000078113"/>
    </source>
</evidence>
<reference evidence="2" key="1">
    <citation type="submission" date="2016-04" db="EMBL/GenBank/DDBJ databases">
        <authorList>
            <person name="Nguyen H.D."/>
            <person name="Samba Siva P."/>
            <person name="Cullis J."/>
            <person name="Levesque C.A."/>
            <person name="Hambleton S."/>
        </authorList>
    </citation>
    <scope>NUCLEOTIDE SEQUENCE</scope>
    <source>
        <strain evidence="2">DAOMC 236422</strain>
    </source>
</reference>
<feature type="region of interest" description="Disordered" evidence="1">
    <location>
        <begin position="1"/>
        <end position="56"/>
    </location>
</feature>
<accession>A0A8X7T6I4</accession>
<organism evidence="2 3">
    <name type="scientific">Tilletia walkeri</name>
    <dbReference type="NCBI Taxonomy" id="117179"/>
    <lineage>
        <taxon>Eukaryota</taxon>
        <taxon>Fungi</taxon>
        <taxon>Dikarya</taxon>
        <taxon>Basidiomycota</taxon>
        <taxon>Ustilaginomycotina</taxon>
        <taxon>Exobasidiomycetes</taxon>
        <taxon>Tilletiales</taxon>
        <taxon>Tilletiaceae</taxon>
        <taxon>Tilletia</taxon>
    </lineage>
</organism>
<protein>
    <submittedName>
        <fullName evidence="2">Uncharacterized protein</fullName>
    </submittedName>
</protein>
<evidence type="ECO:0000313" key="2">
    <source>
        <dbReference type="EMBL" id="KAE8269343.1"/>
    </source>
</evidence>
<feature type="compositionally biased region" description="Basic and acidic residues" evidence="1">
    <location>
        <begin position="117"/>
        <end position="131"/>
    </location>
</feature>
<name>A0A8X7T6I4_9BASI</name>
<reference evidence="2" key="2">
    <citation type="journal article" date="2019" name="IMA Fungus">
        <title>Genome sequencing and comparison of five Tilletia species to identify candidate genes for the detection of regulated species infecting wheat.</title>
        <authorList>
            <person name="Nguyen H.D.T."/>
            <person name="Sultana T."/>
            <person name="Kesanakurti P."/>
            <person name="Hambleton S."/>
        </authorList>
    </citation>
    <scope>NUCLEOTIDE SEQUENCE</scope>
    <source>
        <strain evidence="2">DAOMC 236422</strain>
    </source>
</reference>
<sequence length="295" mass="31738">MNRQESNPPSSSQAQAQAQPSSSTAEQAPLLLTPSELATRLRIRQPPPQQEDSRAGRVGILQHIATAQARRDETGAGHAPLPRLYAALTRTPRAPTMRPSIPVSARLPRMGAQRQSRITERVEEKEEERSAQDNSMDLQAGVGGELPPLMPRAQRVLHNMRRQHQGLVAPSSSSSSSILSRTSLRVKINHTLYWNSAGSRGGYALVAVGTVLRDDNPSSSSTAEAALVLVNTLSRSCESAGRQEHQPLHDIRTHAPRDGTVVSLSHALTLTSPSSEHLGPAGHFAVVLATSFSIP</sequence>
<gene>
    <name evidence="2" type="ORF">A4X09_0g3001</name>
</gene>
<feature type="compositionally biased region" description="Low complexity" evidence="1">
    <location>
        <begin position="1"/>
        <end position="29"/>
    </location>
</feature>
<proteinExistence type="predicted"/>
<dbReference type="Proteomes" id="UP000078113">
    <property type="component" value="Unassembled WGS sequence"/>
</dbReference>
<dbReference type="EMBL" id="LWDG02000098">
    <property type="protein sequence ID" value="KAE8269343.1"/>
    <property type="molecule type" value="Genomic_DNA"/>
</dbReference>
<comment type="caution">
    <text evidence="2">The sequence shown here is derived from an EMBL/GenBank/DDBJ whole genome shotgun (WGS) entry which is preliminary data.</text>
</comment>
<dbReference type="AlphaFoldDB" id="A0A8X7T6I4"/>